<evidence type="ECO:0000313" key="1">
    <source>
        <dbReference type="EMBL" id="CAB4785592.1"/>
    </source>
</evidence>
<sequence length="77" mass="8218">MTYGDGVTTADLSTIAAELAVIAEGTDRYRQRVADLGQANLGGKHDDLLAAIHEADRSLRSAQRALLRASRIALLGR</sequence>
<protein>
    <submittedName>
        <fullName evidence="2">Unannotated protein</fullName>
    </submittedName>
</protein>
<proteinExistence type="predicted"/>
<dbReference type="EMBL" id="CAFBRX010000232">
    <property type="protein sequence ID" value="CAB5135685.1"/>
    <property type="molecule type" value="Genomic_DNA"/>
</dbReference>
<accession>A0A6J7VXC7</accession>
<name>A0A6J7VXC7_9ZZZZ</name>
<gene>
    <name evidence="1" type="ORF">UFOPK2921_01113</name>
    <name evidence="2" type="ORF">UFOPK4422_01619</name>
</gene>
<organism evidence="2">
    <name type="scientific">freshwater metagenome</name>
    <dbReference type="NCBI Taxonomy" id="449393"/>
    <lineage>
        <taxon>unclassified sequences</taxon>
        <taxon>metagenomes</taxon>
        <taxon>ecological metagenomes</taxon>
    </lineage>
</organism>
<reference evidence="2" key="1">
    <citation type="submission" date="2020-05" db="EMBL/GenBank/DDBJ databases">
        <authorList>
            <person name="Chiriac C."/>
            <person name="Salcher M."/>
            <person name="Ghai R."/>
            <person name="Kavagutti S V."/>
        </authorList>
    </citation>
    <scope>NUCLEOTIDE SEQUENCE</scope>
</reference>
<dbReference type="AlphaFoldDB" id="A0A6J7VXC7"/>
<dbReference type="EMBL" id="CAEZZV010000154">
    <property type="protein sequence ID" value="CAB4785592.1"/>
    <property type="molecule type" value="Genomic_DNA"/>
</dbReference>
<evidence type="ECO:0000313" key="2">
    <source>
        <dbReference type="EMBL" id="CAB5135685.1"/>
    </source>
</evidence>